<dbReference type="PANTHER" id="PTHR10151:SF120">
    <property type="entry name" value="BIS(5'-ADENOSYL)-TRIPHOSPHATASE"/>
    <property type="match status" value="1"/>
</dbReference>
<proteinExistence type="predicted"/>
<dbReference type="Proteomes" id="UP000820977">
    <property type="component" value="Unassembled WGS sequence"/>
</dbReference>
<dbReference type="Gene3D" id="3.40.720.10">
    <property type="entry name" value="Alkaline Phosphatase, subunit A"/>
    <property type="match status" value="3"/>
</dbReference>
<dbReference type="CDD" id="cd16016">
    <property type="entry name" value="AP-SPAP"/>
    <property type="match status" value="1"/>
</dbReference>
<feature type="signal peptide" evidence="4">
    <location>
        <begin position="1"/>
        <end position="21"/>
    </location>
</feature>
<keyword evidence="1" id="KW-0597">Phosphoprotein</keyword>
<evidence type="ECO:0000256" key="3">
    <source>
        <dbReference type="ARBA" id="ARBA00022729"/>
    </source>
</evidence>
<dbReference type="InterPro" id="IPR017850">
    <property type="entry name" value="Alkaline_phosphatase_core_sf"/>
</dbReference>
<dbReference type="SUPFAM" id="SSF53649">
    <property type="entry name" value="Alkaline phosphatase-like"/>
    <property type="match status" value="1"/>
</dbReference>
<protein>
    <submittedName>
        <fullName evidence="5">Alkaline phosphatase family protein</fullName>
    </submittedName>
</protein>
<keyword evidence="3 4" id="KW-0732">Signal</keyword>
<gene>
    <name evidence="5" type="ORF">HPS54_04755</name>
</gene>
<evidence type="ECO:0000256" key="2">
    <source>
        <dbReference type="ARBA" id="ARBA00022723"/>
    </source>
</evidence>
<comment type="caution">
    <text evidence="5">The sequence shown here is derived from an EMBL/GenBank/DDBJ whole genome shotgun (WGS) entry which is preliminary data.</text>
</comment>
<dbReference type="Pfam" id="PF01663">
    <property type="entry name" value="Phosphodiest"/>
    <property type="match status" value="1"/>
</dbReference>
<dbReference type="InterPro" id="IPR026263">
    <property type="entry name" value="Alkaline_phosphatase_prok"/>
</dbReference>
<sequence length="495" mass="54394">MILKRTFACLCLLLAGLAVTAQERPRLVVGVVVDQMRWDYLYRYYDLYGEGGFKRLMNEGFNCENTMINYIPSITAVGHTSVYTGSVPSIHGIVGNHFFVDGKYGYCAADSTVKTVGSNSTVGQMSPRKLLATTIGDELKIATGFKSKVVGVALKDRAAIMPAGHSADAAYWIDGKAGRFVTSTYYMQELPAWAERFNSTIGNVTNEDIWNTSLGNRLTAGMAQAAVEGERLGMGEGTDMLTVSFSCTDVLGHRYGTHSDKVRDIYLDVDRRLAGFMSFLDEKVGKGQYLLFLTADHGAANGIKMLQSRKIPADGFMIKSEMKAINDHLAVRFATQERLVSMIMDYKVCIDREAAARAGASYADVKAEIMRFYAGRKNIAYVIDLENVAAATVPAVIREKTINGYNRLRGGDVQLIMLPAHYDVWDDEIDDGTTHGTWNPYDAHIPFLLTGWNVPHGSTTAQTYITDIAATVCALIHVQMPNGCIGTPVTRITDR</sequence>
<keyword evidence="6" id="KW-1185">Reference proteome</keyword>
<keyword evidence="2" id="KW-0479">Metal-binding</keyword>
<dbReference type="InterPro" id="IPR002591">
    <property type="entry name" value="Phosphodiest/P_Trfase"/>
</dbReference>
<evidence type="ECO:0000313" key="5">
    <source>
        <dbReference type="EMBL" id="NPE24830.1"/>
    </source>
</evidence>
<evidence type="ECO:0000256" key="4">
    <source>
        <dbReference type="SAM" id="SignalP"/>
    </source>
</evidence>
<organism evidence="5 6">
    <name type="scientific">Xylanibacter caecicola</name>
    <dbReference type="NCBI Taxonomy" id="2736294"/>
    <lineage>
        <taxon>Bacteria</taxon>
        <taxon>Pseudomonadati</taxon>
        <taxon>Bacteroidota</taxon>
        <taxon>Bacteroidia</taxon>
        <taxon>Bacteroidales</taxon>
        <taxon>Prevotellaceae</taxon>
        <taxon>Xylanibacter</taxon>
    </lineage>
</organism>
<dbReference type="EMBL" id="JABKKJ010000005">
    <property type="protein sequence ID" value="NPE24830.1"/>
    <property type="molecule type" value="Genomic_DNA"/>
</dbReference>
<dbReference type="PANTHER" id="PTHR10151">
    <property type="entry name" value="ECTONUCLEOTIDE PYROPHOSPHATASE/PHOSPHODIESTERASE"/>
    <property type="match status" value="1"/>
</dbReference>
<accession>A0ABX2B4E6</accession>
<name>A0ABX2B4E6_9BACT</name>
<evidence type="ECO:0000256" key="1">
    <source>
        <dbReference type="ARBA" id="ARBA00022553"/>
    </source>
</evidence>
<dbReference type="PIRSF" id="PIRSF031924">
    <property type="entry name" value="Pi-irrepressible_AP"/>
    <property type="match status" value="1"/>
</dbReference>
<evidence type="ECO:0000313" key="6">
    <source>
        <dbReference type="Proteomes" id="UP000820977"/>
    </source>
</evidence>
<dbReference type="RefSeq" id="WP_172344320.1">
    <property type="nucleotide sequence ID" value="NZ_CATEIB010000007.1"/>
</dbReference>
<feature type="chain" id="PRO_5046011206" evidence="4">
    <location>
        <begin position="22"/>
        <end position="495"/>
    </location>
</feature>
<reference evidence="5 6" key="1">
    <citation type="submission" date="2020-05" db="EMBL/GenBank/DDBJ databases">
        <title>Distinct polysaccharide utilization as determinants for interspecies competition between intestinal Prevotella spp.</title>
        <authorList>
            <person name="Galvez E.J.C."/>
            <person name="Iljazovic A."/>
            <person name="Strowig T."/>
        </authorList>
    </citation>
    <scope>NUCLEOTIDE SEQUENCE [LARGE SCALE GENOMIC DNA]</scope>
    <source>
        <strain evidence="5 6">PCHR</strain>
    </source>
</reference>